<sequence length="167" mass="18843">MPSYSSRNDKHPKDTEGTNGGTTGCNAKEGKVFVFLILFNDFINIVIIIACADIPSIRFIFFCISSFFENTFLIWLGEVIFCKSPIWLFSCGNQILNIEVSSLILCLQPLCTFKFRIHMYGTNATFQVCPKVSFSVIVPGITNNFFGGLHFFFMGNFPIQIALMVYI</sequence>
<keyword evidence="2" id="KW-0812">Transmembrane</keyword>
<keyword evidence="2" id="KW-0472">Membrane</keyword>
<feature type="region of interest" description="Disordered" evidence="1">
    <location>
        <begin position="1"/>
        <end position="22"/>
    </location>
</feature>
<organism evidence="3">
    <name type="scientific">bioreactor metagenome</name>
    <dbReference type="NCBI Taxonomy" id="1076179"/>
    <lineage>
        <taxon>unclassified sequences</taxon>
        <taxon>metagenomes</taxon>
        <taxon>ecological metagenomes</taxon>
    </lineage>
</organism>
<keyword evidence="2" id="KW-1133">Transmembrane helix</keyword>
<name>A0A645DV69_9ZZZZ</name>
<evidence type="ECO:0000313" key="3">
    <source>
        <dbReference type="EMBL" id="MPM92483.1"/>
    </source>
</evidence>
<comment type="caution">
    <text evidence="3">The sequence shown here is derived from an EMBL/GenBank/DDBJ whole genome shotgun (WGS) entry which is preliminary data.</text>
</comment>
<dbReference type="EMBL" id="VSSQ01039416">
    <property type="protein sequence ID" value="MPM92483.1"/>
    <property type="molecule type" value="Genomic_DNA"/>
</dbReference>
<feature type="compositionally biased region" description="Basic and acidic residues" evidence="1">
    <location>
        <begin position="7"/>
        <end position="16"/>
    </location>
</feature>
<gene>
    <name evidence="3" type="ORF">SDC9_139618</name>
</gene>
<protein>
    <submittedName>
        <fullName evidence="3">Uncharacterized protein</fullName>
    </submittedName>
</protein>
<accession>A0A645DV69</accession>
<proteinExistence type="predicted"/>
<reference evidence="3" key="1">
    <citation type="submission" date="2019-08" db="EMBL/GenBank/DDBJ databases">
        <authorList>
            <person name="Kucharzyk K."/>
            <person name="Murdoch R.W."/>
            <person name="Higgins S."/>
            <person name="Loffler F."/>
        </authorList>
    </citation>
    <scope>NUCLEOTIDE SEQUENCE</scope>
</reference>
<feature type="transmembrane region" description="Helical" evidence="2">
    <location>
        <begin position="59"/>
        <end position="77"/>
    </location>
</feature>
<feature type="transmembrane region" description="Helical" evidence="2">
    <location>
        <begin position="32"/>
        <end position="52"/>
    </location>
</feature>
<evidence type="ECO:0000256" key="2">
    <source>
        <dbReference type="SAM" id="Phobius"/>
    </source>
</evidence>
<evidence type="ECO:0000256" key="1">
    <source>
        <dbReference type="SAM" id="MobiDB-lite"/>
    </source>
</evidence>
<dbReference type="AlphaFoldDB" id="A0A645DV69"/>